<keyword evidence="8" id="KW-1185">Reference proteome</keyword>
<protein>
    <submittedName>
        <fullName evidence="7">Uncharacterized protein</fullName>
    </submittedName>
</protein>
<accession>A0ABP0TP97</accession>
<organism evidence="7 8">
    <name type="scientific">Sphagnum troendelagicum</name>
    <dbReference type="NCBI Taxonomy" id="128251"/>
    <lineage>
        <taxon>Eukaryota</taxon>
        <taxon>Viridiplantae</taxon>
        <taxon>Streptophyta</taxon>
        <taxon>Embryophyta</taxon>
        <taxon>Bryophyta</taxon>
        <taxon>Sphagnophytina</taxon>
        <taxon>Sphagnopsida</taxon>
        <taxon>Sphagnales</taxon>
        <taxon>Sphagnaceae</taxon>
        <taxon>Sphagnum</taxon>
    </lineage>
</organism>
<name>A0ABP0TP97_9BRYO</name>
<dbReference type="InterPro" id="IPR007749">
    <property type="entry name" value="DUF677"/>
</dbReference>
<keyword evidence="4" id="KW-1133">Transmembrane helix</keyword>
<evidence type="ECO:0000256" key="2">
    <source>
        <dbReference type="ARBA" id="ARBA00009074"/>
    </source>
</evidence>
<sequence length="392" mass="43822">MGNGRGLREDAVEPPVPVPSATVYDSLADYEAACKADPDVKKFDDELHSRTQKALSSLAASVEEPGQGVSFKSLKDITVSSLEVDKEAVDVILNCKKDVWQNKSLKELVKDYFDTSLNAVDFCGELQKCIHRTRDRQLYIQVALKHMPAEDDPTQVNCEVVLQELRGFAKAADPFLDDFNEQFKKVHESHLVMQKKLELKKMKLDNKLGGVRGWLKVSNVILAANCTSVILCGLVSDVVAAAPEVAADLAAETTKHIATTGTWFRPFCSSYLRMKAKKQIVEDAFRGNYVAMQDLNNIKASVDRLENEIAAIVRNIRFGEERQHDPFSLQVAVVAIGWKQAAFIKLLEELQETVSSSHNRISRARGVVLERLLENREHIFRPQLGQSSQKVD</sequence>
<comment type="subcellular location">
    <subcellularLocation>
        <location evidence="1">Membrane</location>
    </subcellularLocation>
</comment>
<evidence type="ECO:0000256" key="6">
    <source>
        <dbReference type="SAM" id="Coils"/>
    </source>
</evidence>
<dbReference type="Pfam" id="PF05055">
    <property type="entry name" value="DUF677"/>
    <property type="match status" value="1"/>
</dbReference>
<evidence type="ECO:0000256" key="1">
    <source>
        <dbReference type="ARBA" id="ARBA00004370"/>
    </source>
</evidence>
<reference evidence="7" key="1">
    <citation type="submission" date="2024-02" db="EMBL/GenBank/DDBJ databases">
        <authorList>
            <consortium name="ELIXIR-Norway"/>
            <consortium name="Elixir Norway"/>
        </authorList>
    </citation>
    <scope>NUCLEOTIDE SEQUENCE</scope>
</reference>
<keyword evidence="6" id="KW-0175">Coiled coil</keyword>
<dbReference type="PANTHER" id="PTHR31113:SF3">
    <property type="entry name" value="UPF0496 PROTEIN 1"/>
    <property type="match status" value="1"/>
</dbReference>
<evidence type="ECO:0000256" key="5">
    <source>
        <dbReference type="ARBA" id="ARBA00023136"/>
    </source>
</evidence>
<comment type="similarity">
    <text evidence="2">Belongs to the UPF0496 family.</text>
</comment>
<keyword evidence="5" id="KW-0472">Membrane</keyword>
<feature type="coiled-coil region" evidence="6">
    <location>
        <begin position="295"/>
        <end position="322"/>
    </location>
</feature>
<evidence type="ECO:0000256" key="4">
    <source>
        <dbReference type="ARBA" id="ARBA00022989"/>
    </source>
</evidence>
<keyword evidence="3" id="KW-0812">Transmembrane</keyword>
<dbReference type="PANTHER" id="PTHR31113">
    <property type="entry name" value="UPF0496 PROTEIN 3-RELATED"/>
    <property type="match status" value="1"/>
</dbReference>
<proteinExistence type="inferred from homology"/>
<evidence type="ECO:0000313" key="8">
    <source>
        <dbReference type="Proteomes" id="UP001497512"/>
    </source>
</evidence>
<evidence type="ECO:0000313" key="7">
    <source>
        <dbReference type="EMBL" id="CAK9201638.1"/>
    </source>
</evidence>
<dbReference type="EMBL" id="OZ019905">
    <property type="protein sequence ID" value="CAK9201638.1"/>
    <property type="molecule type" value="Genomic_DNA"/>
</dbReference>
<gene>
    <name evidence="7" type="ORF">CSSPTR1EN2_LOCUS6007</name>
</gene>
<dbReference type="Proteomes" id="UP001497512">
    <property type="component" value="Chromosome 13"/>
</dbReference>
<evidence type="ECO:0000256" key="3">
    <source>
        <dbReference type="ARBA" id="ARBA00022692"/>
    </source>
</evidence>